<name>A0ABX3TSY1_9MYCO</name>
<sequence>MAHAPTPQNEEAIAKLNRYWTHGAGAAKINWGVPGDFARCEAELGKYIHDPEVVKGHCANLHHAATGAWPGHAPGAEQAAARAKHIAALARERNKGR</sequence>
<dbReference type="Proteomes" id="UP000192847">
    <property type="component" value="Unassembled WGS sequence"/>
</dbReference>
<accession>A0ABX3TSY1</accession>
<keyword evidence="2" id="KW-1185">Reference proteome</keyword>
<protein>
    <submittedName>
        <fullName evidence="1">Uncharacterized protein</fullName>
    </submittedName>
</protein>
<dbReference type="RefSeq" id="WP_019732136.1">
    <property type="nucleotide sequence ID" value="NZ_MVIL01000003.1"/>
</dbReference>
<proteinExistence type="predicted"/>
<comment type="caution">
    <text evidence="1">The sequence shown here is derived from an EMBL/GenBank/DDBJ whole genome shotgun (WGS) entry which is preliminary data.</text>
</comment>
<evidence type="ECO:0000313" key="1">
    <source>
        <dbReference type="EMBL" id="ORB81761.1"/>
    </source>
</evidence>
<gene>
    <name evidence="1" type="ORF">BST46_01825</name>
</gene>
<organism evidence="1 2">
    <name type="scientific">Mycobacterium timonense</name>
    <dbReference type="NCBI Taxonomy" id="701043"/>
    <lineage>
        <taxon>Bacteria</taxon>
        <taxon>Bacillati</taxon>
        <taxon>Actinomycetota</taxon>
        <taxon>Actinomycetes</taxon>
        <taxon>Mycobacteriales</taxon>
        <taxon>Mycobacteriaceae</taxon>
        <taxon>Mycobacterium</taxon>
        <taxon>Mycobacterium avium complex (MAC)</taxon>
    </lineage>
</organism>
<dbReference type="EMBL" id="MVIL01000003">
    <property type="protein sequence ID" value="ORB81761.1"/>
    <property type="molecule type" value="Genomic_DNA"/>
</dbReference>
<reference evidence="1 2" key="1">
    <citation type="submission" date="2017-02" db="EMBL/GenBank/DDBJ databases">
        <title>The new phylogeny of genus Mycobacterium.</title>
        <authorList>
            <person name="Tortoli E."/>
            <person name="Trovato A."/>
            <person name="Cirillo D.M."/>
        </authorList>
    </citation>
    <scope>NUCLEOTIDE SEQUENCE [LARGE SCALE GENOMIC DNA]</scope>
    <source>
        <strain evidence="1 2">CCUG 56329</strain>
    </source>
</reference>
<evidence type="ECO:0000313" key="2">
    <source>
        <dbReference type="Proteomes" id="UP000192847"/>
    </source>
</evidence>